<protein>
    <submittedName>
        <fullName evidence="1">4441_t:CDS:1</fullName>
    </submittedName>
</protein>
<gene>
    <name evidence="1" type="ORF">FCALED_LOCUS15661</name>
</gene>
<name>A0A9N9NIR9_9GLOM</name>
<feature type="non-terminal residue" evidence="1">
    <location>
        <position position="1"/>
    </location>
</feature>
<proteinExistence type="predicted"/>
<dbReference type="Proteomes" id="UP000789570">
    <property type="component" value="Unassembled WGS sequence"/>
</dbReference>
<sequence length="83" mass="9512">IDQDKDIQESFDETYNRGSPIKICDQDSFIKIHNQDSLKTLNINRIQYIQNDISAVTTCQTINQRILPATNANQVTNTIQENT</sequence>
<evidence type="ECO:0000313" key="1">
    <source>
        <dbReference type="EMBL" id="CAG8741636.1"/>
    </source>
</evidence>
<evidence type="ECO:0000313" key="2">
    <source>
        <dbReference type="Proteomes" id="UP000789570"/>
    </source>
</evidence>
<dbReference type="EMBL" id="CAJVPQ010015110">
    <property type="protein sequence ID" value="CAG8741636.1"/>
    <property type="molecule type" value="Genomic_DNA"/>
</dbReference>
<keyword evidence="2" id="KW-1185">Reference proteome</keyword>
<organism evidence="1 2">
    <name type="scientific">Funneliformis caledonium</name>
    <dbReference type="NCBI Taxonomy" id="1117310"/>
    <lineage>
        <taxon>Eukaryota</taxon>
        <taxon>Fungi</taxon>
        <taxon>Fungi incertae sedis</taxon>
        <taxon>Mucoromycota</taxon>
        <taxon>Glomeromycotina</taxon>
        <taxon>Glomeromycetes</taxon>
        <taxon>Glomerales</taxon>
        <taxon>Glomeraceae</taxon>
        <taxon>Funneliformis</taxon>
    </lineage>
</organism>
<accession>A0A9N9NIR9</accession>
<dbReference type="AlphaFoldDB" id="A0A9N9NIR9"/>
<comment type="caution">
    <text evidence="1">The sequence shown here is derived from an EMBL/GenBank/DDBJ whole genome shotgun (WGS) entry which is preliminary data.</text>
</comment>
<reference evidence="1" key="1">
    <citation type="submission" date="2021-06" db="EMBL/GenBank/DDBJ databases">
        <authorList>
            <person name="Kallberg Y."/>
            <person name="Tangrot J."/>
            <person name="Rosling A."/>
        </authorList>
    </citation>
    <scope>NUCLEOTIDE SEQUENCE</scope>
    <source>
        <strain evidence="1">UK204</strain>
    </source>
</reference>